<sequence>MNQGPAAKIPDWRQVLAALAGADARRIYAQIVLAAPPEEVGAGLSGARRDRAAAVLLAAGLVERADGGRLVASQTVFREVLARQTMGRPTGGIGRFLHAGRIERYPANPAERRELLAWIVSQMVQPGEELTEKQINERLLQYTDDVPMLRRYLVDFGLLARTRSGSVYSRPAAHHTATSADKAQ</sequence>
<dbReference type="InterPro" id="IPR018656">
    <property type="entry name" value="DUF2087"/>
</dbReference>
<evidence type="ECO:0000313" key="3">
    <source>
        <dbReference type="Proteomes" id="UP001165368"/>
    </source>
</evidence>
<organism evidence="2 3">
    <name type="scientific">Arthrobacter hankyongi</name>
    <dbReference type="NCBI Taxonomy" id="2904801"/>
    <lineage>
        <taxon>Bacteria</taxon>
        <taxon>Bacillati</taxon>
        <taxon>Actinomycetota</taxon>
        <taxon>Actinomycetes</taxon>
        <taxon>Micrococcales</taxon>
        <taxon>Micrococcaceae</taxon>
        <taxon>Arthrobacter</taxon>
    </lineage>
</organism>
<dbReference type="Proteomes" id="UP001165368">
    <property type="component" value="Unassembled WGS sequence"/>
</dbReference>
<feature type="domain" description="DUF2087" evidence="1">
    <location>
        <begin position="101"/>
        <end position="170"/>
    </location>
</feature>
<dbReference type="EMBL" id="JAKLTQ010000001">
    <property type="protein sequence ID" value="MCG2620423.1"/>
    <property type="molecule type" value="Genomic_DNA"/>
</dbReference>
<accession>A0ABS9L1B4</accession>
<protein>
    <submittedName>
        <fullName evidence="2">DUF2087 domain-containing protein</fullName>
    </submittedName>
</protein>
<reference evidence="2" key="1">
    <citation type="submission" date="2022-01" db="EMBL/GenBank/DDBJ databases">
        <authorList>
            <person name="Jo J.-H."/>
            <person name="Im W.-T."/>
        </authorList>
    </citation>
    <scope>NUCLEOTIDE SEQUENCE</scope>
    <source>
        <strain evidence="2">I2-34</strain>
    </source>
</reference>
<gene>
    <name evidence="2" type="ORF">LVY72_00675</name>
</gene>
<name>A0ABS9L1B4_9MICC</name>
<dbReference type="Pfam" id="PF09860">
    <property type="entry name" value="DUF2087"/>
    <property type="match status" value="1"/>
</dbReference>
<dbReference type="RefSeq" id="WP_237817525.1">
    <property type="nucleotide sequence ID" value="NZ_JAKLTQ010000001.1"/>
</dbReference>
<comment type="caution">
    <text evidence="2">The sequence shown here is derived from an EMBL/GenBank/DDBJ whole genome shotgun (WGS) entry which is preliminary data.</text>
</comment>
<keyword evidence="3" id="KW-1185">Reference proteome</keyword>
<proteinExistence type="predicted"/>
<evidence type="ECO:0000259" key="1">
    <source>
        <dbReference type="Pfam" id="PF09860"/>
    </source>
</evidence>
<evidence type="ECO:0000313" key="2">
    <source>
        <dbReference type="EMBL" id="MCG2620423.1"/>
    </source>
</evidence>